<keyword evidence="1" id="KW-0812">Transmembrane</keyword>
<evidence type="ECO:0000259" key="2">
    <source>
        <dbReference type="Pfam" id="PF04892"/>
    </source>
</evidence>
<dbReference type="PANTHER" id="PTHR36834">
    <property type="entry name" value="MEMBRANE PROTEIN-RELATED"/>
    <property type="match status" value="1"/>
</dbReference>
<dbReference type="PANTHER" id="PTHR36834:SF1">
    <property type="entry name" value="INTEGRAL MEMBRANE PROTEIN"/>
    <property type="match status" value="1"/>
</dbReference>
<comment type="caution">
    <text evidence="3">The sequence shown here is derived from an EMBL/GenBank/DDBJ whole genome shotgun (WGS) entry which is preliminary data.</text>
</comment>
<dbReference type="Pfam" id="PF04892">
    <property type="entry name" value="VanZ"/>
    <property type="match status" value="1"/>
</dbReference>
<dbReference type="InterPro" id="IPR006976">
    <property type="entry name" value="VanZ-like"/>
</dbReference>
<proteinExistence type="predicted"/>
<dbReference type="AlphaFoldDB" id="A0A0R1XBE9"/>
<accession>A0A0R1XBE9</accession>
<feature type="transmembrane region" description="Helical" evidence="1">
    <location>
        <begin position="62"/>
        <end position="83"/>
    </location>
</feature>
<dbReference type="PATRIC" id="fig|1423782.4.peg.852"/>
<keyword evidence="1" id="KW-0472">Membrane</keyword>
<dbReference type="EMBL" id="AZGM01000125">
    <property type="protein sequence ID" value="KRM25419.1"/>
    <property type="molecule type" value="Genomic_DNA"/>
</dbReference>
<keyword evidence="4" id="KW-1185">Reference proteome</keyword>
<name>A0A0R1XBE9_9LACO</name>
<evidence type="ECO:0000256" key="1">
    <source>
        <dbReference type="SAM" id="Phobius"/>
    </source>
</evidence>
<organism evidence="3 4">
    <name type="scientific">Limosilactobacillus panis DSM 6035</name>
    <dbReference type="NCBI Taxonomy" id="1423782"/>
    <lineage>
        <taxon>Bacteria</taxon>
        <taxon>Bacillati</taxon>
        <taxon>Bacillota</taxon>
        <taxon>Bacilli</taxon>
        <taxon>Lactobacillales</taxon>
        <taxon>Lactobacillaceae</taxon>
        <taxon>Limosilactobacillus</taxon>
    </lineage>
</organism>
<protein>
    <submittedName>
        <fullName evidence="3">VanZ family protein</fullName>
    </submittedName>
</protein>
<feature type="transmembrane region" description="Helical" evidence="1">
    <location>
        <begin position="39"/>
        <end position="55"/>
    </location>
</feature>
<feature type="transmembrane region" description="Helical" evidence="1">
    <location>
        <begin position="98"/>
        <end position="116"/>
    </location>
</feature>
<gene>
    <name evidence="3" type="ORF">FD32_GL000824</name>
</gene>
<dbReference type="InterPro" id="IPR053150">
    <property type="entry name" value="Teicoplanin_resist-assoc"/>
</dbReference>
<evidence type="ECO:0000313" key="4">
    <source>
        <dbReference type="Proteomes" id="UP000051412"/>
    </source>
</evidence>
<feature type="domain" description="VanZ-like" evidence="2">
    <location>
        <begin position="22"/>
        <end position="115"/>
    </location>
</feature>
<keyword evidence="1" id="KW-1133">Transmembrane helix</keyword>
<evidence type="ECO:0000313" key="3">
    <source>
        <dbReference type="EMBL" id="KRM25419.1"/>
    </source>
</evidence>
<dbReference type="Proteomes" id="UP000051412">
    <property type="component" value="Unassembled WGS sequence"/>
</dbReference>
<sequence length="135" mass="15505">MALCLTPALLSVASAHKRLFYLWGVPYNIIPFQGLSHEFFLNVIMTVPWGVYLFLINHRQRLAGVILFSFLFSLFIELNQFILDLLVNLGRLADVDDLITNTAGGLIGFLVMTLLFRTQVHRLIQYFSLSKDKVW</sequence>
<dbReference type="STRING" id="1423782.FD32_GL000824"/>
<reference evidence="3 4" key="1">
    <citation type="journal article" date="2015" name="Genome Announc.">
        <title>Expanding the biotechnology potential of lactobacilli through comparative genomics of 213 strains and associated genera.</title>
        <authorList>
            <person name="Sun Z."/>
            <person name="Harris H.M."/>
            <person name="McCann A."/>
            <person name="Guo C."/>
            <person name="Argimon S."/>
            <person name="Zhang W."/>
            <person name="Yang X."/>
            <person name="Jeffery I.B."/>
            <person name="Cooney J.C."/>
            <person name="Kagawa T.F."/>
            <person name="Liu W."/>
            <person name="Song Y."/>
            <person name="Salvetti E."/>
            <person name="Wrobel A."/>
            <person name="Rasinkangas P."/>
            <person name="Parkhill J."/>
            <person name="Rea M.C."/>
            <person name="O'Sullivan O."/>
            <person name="Ritari J."/>
            <person name="Douillard F.P."/>
            <person name="Paul Ross R."/>
            <person name="Yang R."/>
            <person name="Briner A.E."/>
            <person name="Felis G.E."/>
            <person name="de Vos W.M."/>
            <person name="Barrangou R."/>
            <person name="Klaenhammer T.R."/>
            <person name="Caufield P.W."/>
            <person name="Cui Y."/>
            <person name="Zhang H."/>
            <person name="O'Toole P.W."/>
        </authorList>
    </citation>
    <scope>NUCLEOTIDE SEQUENCE [LARGE SCALE GENOMIC DNA]</scope>
    <source>
        <strain evidence="3 4">DSM 6035</strain>
    </source>
</reference>